<dbReference type="PANTHER" id="PTHR24221">
    <property type="entry name" value="ATP-BINDING CASSETTE SUB-FAMILY B"/>
    <property type="match status" value="1"/>
</dbReference>
<feature type="transmembrane region" description="Helical" evidence="7">
    <location>
        <begin position="7"/>
        <end position="27"/>
    </location>
</feature>
<dbReference type="InterPro" id="IPR036640">
    <property type="entry name" value="ABC1_TM_sf"/>
</dbReference>
<evidence type="ECO:0000256" key="1">
    <source>
        <dbReference type="ARBA" id="ARBA00004651"/>
    </source>
</evidence>
<dbReference type="InterPro" id="IPR011527">
    <property type="entry name" value="ABC1_TM_dom"/>
</dbReference>
<dbReference type="SUPFAM" id="SSF52540">
    <property type="entry name" value="P-loop containing nucleoside triphosphate hydrolases"/>
    <property type="match status" value="1"/>
</dbReference>
<dbReference type="GO" id="GO:0016887">
    <property type="term" value="F:ATP hydrolysis activity"/>
    <property type="evidence" value="ECO:0007669"/>
    <property type="project" value="InterPro"/>
</dbReference>
<evidence type="ECO:0000256" key="5">
    <source>
        <dbReference type="ARBA" id="ARBA00022989"/>
    </source>
</evidence>
<dbReference type="PANTHER" id="PTHR24221:SF261">
    <property type="entry name" value="GLUTATHIONE_L-CYSTEINE TRANSPORT SYSTEM ATP-BINDING_PERMEASE PROTEIN CYDD"/>
    <property type="match status" value="1"/>
</dbReference>
<dbReference type="InterPro" id="IPR003593">
    <property type="entry name" value="AAA+_ATPase"/>
</dbReference>
<evidence type="ECO:0000313" key="11">
    <source>
        <dbReference type="Proteomes" id="UP000217771"/>
    </source>
</evidence>
<feature type="transmembrane region" description="Helical" evidence="7">
    <location>
        <begin position="140"/>
        <end position="160"/>
    </location>
</feature>
<feature type="transmembrane region" description="Helical" evidence="7">
    <location>
        <begin position="33"/>
        <end position="52"/>
    </location>
</feature>
<dbReference type="InterPro" id="IPR027417">
    <property type="entry name" value="P-loop_NTPase"/>
</dbReference>
<dbReference type="Pfam" id="PF00005">
    <property type="entry name" value="ABC_tran"/>
    <property type="match status" value="1"/>
</dbReference>
<dbReference type="Proteomes" id="UP000217771">
    <property type="component" value="Unassembled WGS sequence"/>
</dbReference>
<dbReference type="GO" id="GO:0140359">
    <property type="term" value="F:ABC-type transporter activity"/>
    <property type="evidence" value="ECO:0007669"/>
    <property type="project" value="InterPro"/>
</dbReference>
<evidence type="ECO:0000259" key="9">
    <source>
        <dbReference type="PROSITE" id="PS50929"/>
    </source>
</evidence>
<dbReference type="PROSITE" id="PS00211">
    <property type="entry name" value="ABC_TRANSPORTER_1"/>
    <property type="match status" value="1"/>
</dbReference>
<dbReference type="Gene3D" id="1.20.1560.10">
    <property type="entry name" value="ABC transporter type 1, transmembrane domain"/>
    <property type="match status" value="1"/>
</dbReference>
<dbReference type="PROSITE" id="PS50929">
    <property type="entry name" value="ABC_TM1F"/>
    <property type="match status" value="1"/>
</dbReference>
<comment type="caution">
    <text evidence="10">The sequence shown here is derived from an EMBL/GenBank/DDBJ whole genome shotgun (WGS) entry which is preliminary data.</text>
</comment>
<dbReference type="GO" id="GO:0034040">
    <property type="term" value="F:ATPase-coupled lipid transmembrane transporter activity"/>
    <property type="evidence" value="ECO:0007669"/>
    <property type="project" value="TreeGrafter"/>
</dbReference>
<dbReference type="InterPro" id="IPR039421">
    <property type="entry name" value="Type_1_exporter"/>
</dbReference>
<evidence type="ECO:0000313" key="10">
    <source>
        <dbReference type="EMBL" id="PAU79561.1"/>
    </source>
</evidence>
<keyword evidence="2 7" id="KW-0812">Transmembrane</keyword>
<dbReference type="InterPro" id="IPR003439">
    <property type="entry name" value="ABC_transporter-like_ATP-bd"/>
</dbReference>
<evidence type="ECO:0000256" key="7">
    <source>
        <dbReference type="SAM" id="Phobius"/>
    </source>
</evidence>
<keyword evidence="5 7" id="KW-1133">Transmembrane helix</keyword>
<accession>A0A2A2F1R7</accession>
<dbReference type="OrthoDB" id="9806127at2"/>
<dbReference type="GO" id="GO:0042883">
    <property type="term" value="P:cysteine transport"/>
    <property type="evidence" value="ECO:0007669"/>
    <property type="project" value="InterPro"/>
</dbReference>
<dbReference type="GO" id="GO:0005524">
    <property type="term" value="F:ATP binding"/>
    <property type="evidence" value="ECO:0007669"/>
    <property type="project" value="UniProtKB-KW"/>
</dbReference>
<organism evidence="10 11">
    <name type="scientific">Halomonas salipaludis</name>
    <dbReference type="NCBI Taxonomy" id="2032625"/>
    <lineage>
        <taxon>Bacteria</taxon>
        <taxon>Pseudomonadati</taxon>
        <taxon>Pseudomonadota</taxon>
        <taxon>Gammaproteobacteria</taxon>
        <taxon>Oceanospirillales</taxon>
        <taxon>Halomonadaceae</taxon>
        <taxon>Halomonas</taxon>
    </lineage>
</organism>
<feature type="domain" description="ABC transporter" evidence="8">
    <location>
        <begin position="320"/>
        <end position="525"/>
    </location>
</feature>
<keyword evidence="11" id="KW-1185">Reference proteome</keyword>
<dbReference type="EMBL" id="NSKB01000001">
    <property type="protein sequence ID" value="PAU79561.1"/>
    <property type="molecule type" value="Genomic_DNA"/>
</dbReference>
<dbReference type="InterPro" id="IPR014216">
    <property type="entry name" value="ABC_transptr_CydD"/>
</dbReference>
<reference evidence="10 11" key="1">
    <citation type="submission" date="2017-08" db="EMBL/GenBank/DDBJ databases">
        <title>Halomonas alkalisoli sp. nov., isolated from saline alkaline soil.</title>
        <authorList>
            <person name="Wang D."/>
            <person name="Zhang G."/>
        </authorList>
    </citation>
    <scope>NUCLEOTIDE SEQUENCE [LARGE SCALE GENOMIC DNA]</scope>
    <source>
        <strain evidence="10 11">WRN001</strain>
    </source>
</reference>
<evidence type="ECO:0000256" key="6">
    <source>
        <dbReference type="ARBA" id="ARBA00023136"/>
    </source>
</evidence>
<dbReference type="CDD" id="cd18584">
    <property type="entry name" value="ABC_6TM_AarD_CydD"/>
    <property type="match status" value="1"/>
</dbReference>
<proteinExistence type="predicted"/>
<dbReference type="NCBIfam" id="TIGR02857">
    <property type="entry name" value="CydD"/>
    <property type="match status" value="1"/>
</dbReference>
<feature type="domain" description="ABC transmembrane type-1" evidence="9">
    <location>
        <begin position="1"/>
        <end position="288"/>
    </location>
</feature>
<dbReference type="PROSITE" id="PS50893">
    <property type="entry name" value="ABC_TRANSPORTER_2"/>
    <property type="match status" value="1"/>
</dbReference>
<protein>
    <submittedName>
        <fullName evidence="10">Thiol reductant ABC exporter subunit CydD</fullName>
    </submittedName>
</protein>
<dbReference type="GO" id="GO:0005886">
    <property type="term" value="C:plasma membrane"/>
    <property type="evidence" value="ECO:0007669"/>
    <property type="project" value="UniProtKB-SubCell"/>
</dbReference>
<dbReference type="SUPFAM" id="SSF90123">
    <property type="entry name" value="ABC transporter transmembrane region"/>
    <property type="match status" value="1"/>
</dbReference>
<dbReference type="Gene3D" id="3.40.50.300">
    <property type="entry name" value="P-loop containing nucleotide triphosphate hydrolases"/>
    <property type="match status" value="1"/>
</dbReference>
<evidence type="ECO:0000256" key="3">
    <source>
        <dbReference type="ARBA" id="ARBA00022741"/>
    </source>
</evidence>
<dbReference type="InterPro" id="IPR017871">
    <property type="entry name" value="ABC_transporter-like_CS"/>
</dbReference>
<name>A0A2A2F1R7_9GAMM</name>
<keyword evidence="4" id="KW-0067">ATP-binding</keyword>
<keyword evidence="6 7" id="KW-0472">Membrane</keyword>
<evidence type="ECO:0000259" key="8">
    <source>
        <dbReference type="PROSITE" id="PS50893"/>
    </source>
</evidence>
<evidence type="ECO:0000256" key="2">
    <source>
        <dbReference type="ARBA" id="ARBA00022692"/>
    </source>
</evidence>
<dbReference type="AlphaFoldDB" id="A0A2A2F1R7"/>
<gene>
    <name evidence="10" type="primary">cydD</name>
    <name evidence="10" type="ORF">CK498_02985</name>
</gene>
<feature type="transmembrane region" description="Helical" evidence="7">
    <location>
        <begin position="218"/>
        <end position="243"/>
    </location>
</feature>
<keyword evidence="3" id="KW-0547">Nucleotide-binding</keyword>
<feature type="transmembrane region" description="Helical" evidence="7">
    <location>
        <begin position="117"/>
        <end position="134"/>
    </location>
</feature>
<comment type="subcellular location">
    <subcellularLocation>
        <location evidence="1">Cell membrane</location>
        <topology evidence="1">Multi-pass membrane protein</topology>
    </subcellularLocation>
</comment>
<evidence type="ECO:0000256" key="4">
    <source>
        <dbReference type="ARBA" id="ARBA00022840"/>
    </source>
</evidence>
<dbReference type="SMART" id="SM00382">
    <property type="entry name" value="AAA"/>
    <property type="match status" value="1"/>
</dbReference>
<dbReference type="Pfam" id="PF00664">
    <property type="entry name" value="ABC_membrane"/>
    <property type="match status" value="1"/>
</dbReference>
<sequence>MGAGLCVGLATIVQMALIAGWLSALLVDDAEPAALAGLGVALIVVLALRAAAQWAQEVAGQEASLRIRQAARSELLAHIEALGPVRLGGRHSAALGGQLVEQVEALDGYFARFLPQLRLAVAIPAVIAVLVLWLDWLAAIFLLLAAPMIPLFMALVGIGAERLNRQQFAAVSRLAGHFLDRVRGITTLQLFNRAEQASAEVHAAADDYRRLSMRTLRLAFLSSAVLEFFAAVAIAVLAIYIGFGLLGYIDYGPSPQLTLFSGLLILLLAPEFFQPLRTLSQHYHDRAAALGAADALVALLNVPLAKGTARRQPSDGQSGVSLDGVSVTFAGRGRVLGPLDLTIAPGECVALVGPSGAGKSTLLQLIAGFVDSDTGRVTVPAGEVAWMDQRPLLIHGSLADNLRLAAPEASDADIERALEQAGLGELLTELPAGIDTALGERGAGLSGGQAQRLALARVFLSGASLVLLDEPTASVDDDTQMALIEALKALTAAGRTLVIATHHPALMGMAGRVVRLENGRRIDEVMP</sequence>